<accession>A0A498QK55</accession>
<protein>
    <submittedName>
        <fullName evidence="2">Antitoxin VapB36</fullName>
    </submittedName>
</protein>
<name>A0A498QK55_9MYCO</name>
<gene>
    <name evidence="2" type="ORF">LAUMK13_05768</name>
</gene>
<dbReference type="Proteomes" id="UP000267289">
    <property type="component" value="Unassembled WGS sequence"/>
</dbReference>
<organism evidence="2 3">
    <name type="scientific">Mycobacterium innocens</name>
    <dbReference type="NCBI Taxonomy" id="2341083"/>
    <lineage>
        <taxon>Bacteria</taxon>
        <taxon>Bacillati</taxon>
        <taxon>Actinomycetota</taxon>
        <taxon>Actinomycetes</taxon>
        <taxon>Mycobacteriales</taxon>
        <taxon>Mycobacteriaceae</taxon>
        <taxon>Mycobacterium</taxon>
    </lineage>
</organism>
<proteinExistence type="predicted"/>
<dbReference type="RefSeq" id="WP_063472802.1">
    <property type="nucleotide sequence ID" value="NZ_UPHQ01000335.1"/>
</dbReference>
<sequence>MALNIKDGEVDDLAEELARRMGHGNKTRAVRDALRAQLALLESRAGDRAAQLLATMRTEIWPLLEPRAPISKEERETILGYDPTTGV</sequence>
<dbReference type="Pfam" id="PF07704">
    <property type="entry name" value="PSK_trans_fac"/>
    <property type="match status" value="1"/>
</dbReference>
<dbReference type="InterPro" id="IPR011660">
    <property type="entry name" value="VapB-like"/>
</dbReference>
<evidence type="ECO:0000313" key="3">
    <source>
        <dbReference type="Proteomes" id="UP000267289"/>
    </source>
</evidence>
<evidence type="ECO:0000256" key="1">
    <source>
        <dbReference type="ARBA" id="ARBA00022649"/>
    </source>
</evidence>
<keyword evidence="1" id="KW-1277">Toxin-antitoxin system</keyword>
<keyword evidence="3" id="KW-1185">Reference proteome</keyword>
<dbReference type="EMBL" id="UPHQ01000335">
    <property type="protein sequence ID" value="VBA47081.1"/>
    <property type="molecule type" value="Genomic_DNA"/>
</dbReference>
<evidence type="ECO:0000313" key="2">
    <source>
        <dbReference type="EMBL" id="VBA47081.1"/>
    </source>
</evidence>
<dbReference type="AlphaFoldDB" id="A0A498QK55"/>
<dbReference type="OrthoDB" id="27145at2"/>
<reference evidence="2 3" key="1">
    <citation type="submission" date="2018-09" db="EMBL/GenBank/DDBJ databases">
        <authorList>
            <person name="Tagini F."/>
        </authorList>
    </citation>
    <scope>NUCLEOTIDE SEQUENCE [LARGE SCALE GENOMIC DNA]</scope>
    <source>
        <strain evidence="2 3">MK13</strain>
    </source>
</reference>